<proteinExistence type="predicted"/>
<dbReference type="Gene3D" id="3.40.50.300">
    <property type="entry name" value="P-loop containing nucleotide triphosphate hydrolases"/>
    <property type="match status" value="1"/>
</dbReference>
<comment type="caution">
    <text evidence="1">The sequence shown here is derived from an EMBL/GenBank/DDBJ whole genome shotgun (WGS) entry which is preliminary data.</text>
</comment>
<dbReference type="InterPro" id="IPR027417">
    <property type="entry name" value="P-loop_NTPase"/>
</dbReference>
<evidence type="ECO:0000313" key="1">
    <source>
        <dbReference type="EMBL" id="GAI31839.1"/>
    </source>
</evidence>
<gene>
    <name evidence="1" type="ORF">S06H3_26938</name>
</gene>
<dbReference type="Pfam" id="PF13207">
    <property type="entry name" value="AAA_17"/>
    <property type="match status" value="1"/>
</dbReference>
<dbReference type="EMBL" id="BARV01015598">
    <property type="protein sequence ID" value="GAI31839.1"/>
    <property type="molecule type" value="Genomic_DNA"/>
</dbReference>
<sequence length="61" mass="6971">MKKKIIGLLGQIGSGKGVVRDYLVDKYEYEEITMGDLVREETKKRGLELTRDNLDIVTKDV</sequence>
<reference evidence="1" key="1">
    <citation type="journal article" date="2014" name="Front. Microbiol.">
        <title>High frequency of phylogenetically diverse reductive dehalogenase-homologous genes in deep subseafloor sedimentary metagenomes.</title>
        <authorList>
            <person name="Kawai M."/>
            <person name="Futagami T."/>
            <person name="Toyoda A."/>
            <person name="Takaki Y."/>
            <person name="Nishi S."/>
            <person name="Hori S."/>
            <person name="Arai W."/>
            <person name="Tsubouchi T."/>
            <person name="Morono Y."/>
            <person name="Uchiyama I."/>
            <person name="Ito T."/>
            <person name="Fujiyama A."/>
            <person name="Inagaki F."/>
            <person name="Takami H."/>
        </authorList>
    </citation>
    <scope>NUCLEOTIDE SEQUENCE</scope>
    <source>
        <strain evidence="1">Expedition CK06-06</strain>
    </source>
</reference>
<feature type="non-terminal residue" evidence="1">
    <location>
        <position position="61"/>
    </location>
</feature>
<protein>
    <recommendedName>
        <fullName evidence="2">Dephospho-CoA kinase</fullName>
    </recommendedName>
</protein>
<dbReference type="AlphaFoldDB" id="X1PLT3"/>
<organism evidence="1">
    <name type="scientific">marine sediment metagenome</name>
    <dbReference type="NCBI Taxonomy" id="412755"/>
    <lineage>
        <taxon>unclassified sequences</taxon>
        <taxon>metagenomes</taxon>
        <taxon>ecological metagenomes</taxon>
    </lineage>
</organism>
<name>X1PLT3_9ZZZZ</name>
<dbReference type="SUPFAM" id="SSF52540">
    <property type="entry name" value="P-loop containing nucleoside triphosphate hydrolases"/>
    <property type="match status" value="1"/>
</dbReference>
<accession>X1PLT3</accession>
<evidence type="ECO:0008006" key="2">
    <source>
        <dbReference type="Google" id="ProtNLM"/>
    </source>
</evidence>